<comment type="caution">
    <text evidence="1">The sequence shown here is derived from an EMBL/GenBank/DDBJ whole genome shotgun (WGS) entry which is preliminary data.</text>
</comment>
<evidence type="ECO:0000313" key="1">
    <source>
        <dbReference type="EMBL" id="GAO14052.1"/>
    </source>
</evidence>
<dbReference type="EMBL" id="BBTG02000018">
    <property type="protein sequence ID" value="GAO14052.1"/>
    <property type="molecule type" value="Genomic_DNA"/>
</dbReference>
<organism evidence="1 2">
    <name type="scientific">Ustilaginoidea virens</name>
    <name type="common">Rice false smut fungus</name>
    <name type="synonym">Villosiclava virens</name>
    <dbReference type="NCBI Taxonomy" id="1159556"/>
    <lineage>
        <taxon>Eukaryota</taxon>
        <taxon>Fungi</taxon>
        <taxon>Dikarya</taxon>
        <taxon>Ascomycota</taxon>
        <taxon>Pezizomycotina</taxon>
        <taxon>Sordariomycetes</taxon>
        <taxon>Hypocreomycetidae</taxon>
        <taxon>Hypocreales</taxon>
        <taxon>Clavicipitaceae</taxon>
        <taxon>Ustilaginoidea</taxon>
    </lineage>
</organism>
<name>A0A1B5KSZ4_USTVR</name>
<gene>
    <name evidence="1" type="ORF">UVI_02036010</name>
</gene>
<evidence type="ECO:0000313" key="2">
    <source>
        <dbReference type="Proteomes" id="UP000054053"/>
    </source>
</evidence>
<accession>A0A1B5KSZ4</accession>
<proteinExistence type="predicted"/>
<dbReference type="AlphaFoldDB" id="A0A1B5KSZ4"/>
<sequence>MSHGPVKFRSAAAKPYFHDTKEDGTVPADNGNSTLVRVNEDAFIQAPLKQISDISFLTARQRGKIKMPGKILRGCKKGAVQAMAQHWRAVSGS</sequence>
<protein>
    <submittedName>
        <fullName evidence="1">Uncharacterized protein</fullName>
    </submittedName>
</protein>
<dbReference type="Proteomes" id="UP000054053">
    <property type="component" value="Unassembled WGS sequence"/>
</dbReference>
<reference evidence="2" key="1">
    <citation type="journal article" date="2016" name="Genome Announc.">
        <title>Genome sequence of Ustilaginoidea virens IPU010, a rice pathogenic fungus causing false smut.</title>
        <authorList>
            <person name="Kumagai T."/>
            <person name="Ishii T."/>
            <person name="Terai G."/>
            <person name="Umemura M."/>
            <person name="Machida M."/>
            <person name="Asai K."/>
        </authorList>
    </citation>
    <scope>NUCLEOTIDE SEQUENCE [LARGE SCALE GENOMIC DNA]</scope>
    <source>
        <strain evidence="2">IPU010</strain>
    </source>
</reference>